<dbReference type="AlphaFoldDB" id="A0A0M0KAK6"/>
<reference evidence="4" key="1">
    <citation type="journal article" date="2015" name="PLoS Genet.">
        <title>Genome Sequence and Transcriptome Analyses of Chrysochromulina tobin: Metabolic Tools for Enhanced Algal Fitness in the Prominent Order Prymnesiales (Haptophyceae).</title>
        <authorList>
            <person name="Hovde B.T."/>
            <person name="Deodato C.R."/>
            <person name="Hunsperger H.M."/>
            <person name="Ryken S.A."/>
            <person name="Yost W."/>
            <person name="Jha R.K."/>
            <person name="Patterson J."/>
            <person name="Monnat R.J. Jr."/>
            <person name="Barlow S.B."/>
            <person name="Starkenburg S.R."/>
            <person name="Cattolico R.A."/>
        </authorList>
    </citation>
    <scope>NUCLEOTIDE SEQUENCE</scope>
    <source>
        <strain evidence="4">CCMP291</strain>
    </source>
</reference>
<keyword evidence="4" id="KW-1185">Reference proteome</keyword>
<evidence type="ECO:0000313" key="3">
    <source>
        <dbReference type="EMBL" id="KOO35622.1"/>
    </source>
</evidence>
<feature type="compositionally biased region" description="Polar residues" evidence="2">
    <location>
        <begin position="42"/>
        <end position="53"/>
    </location>
</feature>
<gene>
    <name evidence="3" type="ORF">Ctob_016094</name>
</gene>
<feature type="compositionally biased region" description="Pro residues" evidence="2">
    <location>
        <begin position="54"/>
        <end position="63"/>
    </location>
</feature>
<feature type="region of interest" description="Disordered" evidence="2">
    <location>
        <begin position="39"/>
        <end position="74"/>
    </location>
</feature>
<dbReference type="EMBL" id="JWZX01000805">
    <property type="protein sequence ID" value="KOO35622.1"/>
    <property type="molecule type" value="Genomic_DNA"/>
</dbReference>
<feature type="region of interest" description="Disordered" evidence="2">
    <location>
        <begin position="462"/>
        <end position="497"/>
    </location>
</feature>
<evidence type="ECO:0000256" key="2">
    <source>
        <dbReference type="SAM" id="MobiDB-lite"/>
    </source>
</evidence>
<sequence length="497" mass="54870">MSGPGPGTSASYTRPPLITPGTTPSVIANHLAAVAAGPWRTATFQSPHPSQPNLSPPRQPVSPPNTQLNRSPTAEALQQRAAVVTPDIVIMRELETSSSSERGSPLRLDDAIIATTRARDESERVLAEVIAGIERSFQPHDDKRLVCRAYVAQLARTIGRLRDATARLERESADCLRHSATDRAELQSKLYHQKVQAQGHAKLLKSELERVEAERQAHADQLNLEFERLRRGYEDESARFGSDVSRLQHSLDASRAETASIWQKSQQQQSTLTKEVEALRNANAQLIEELESCRDASGADAATLRTKLIQLEADKRATSQRLVQDNVFITQLASDTQANLEAQLTRLSAEKEATIAQMRAQLFQLQAQRDGEVGALEAALKHLGREKESSEHRLRNMMQRKRSEWEEEASALRGKVHRLMAVQKAAMDAPGHRKAHEILYWNHVKGDGSDASLTWRAADETLGSHGYSSPVRTAAGSDSPPRGAWSPPRTRGPESPL</sequence>
<evidence type="ECO:0000256" key="1">
    <source>
        <dbReference type="SAM" id="Coils"/>
    </source>
</evidence>
<protein>
    <submittedName>
        <fullName evidence="3">Uncharacterized protein</fullName>
    </submittedName>
</protein>
<accession>A0A0M0KAK6</accession>
<name>A0A0M0KAK6_9EUKA</name>
<feature type="coiled-coil region" evidence="1">
    <location>
        <begin position="151"/>
        <end position="239"/>
    </location>
</feature>
<evidence type="ECO:0000313" key="4">
    <source>
        <dbReference type="Proteomes" id="UP000037460"/>
    </source>
</evidence>
<feature type="coiled-coil region" evidence="1">
    <location>
        <begin position="337"/>
        <end position="415"/>
    </location>
</feature>
<feature type="region of interest" description="Disordered" evidence="2">
    <location>
        <begin position="1"/>
        <end position="24"/>
    </location>
</feature>
<keyword evidence="1" id="KW-0175">Coiled coil</keyword>
<organism evidence="3 4">
    <name type="scientific">Chrysochromulina tobinii</name>
    <dbReference type="NCBI Taxonomy" id="1460289"/>
    <lineage>
        <taxon>Eukaryota</taxon>
        <taxon>Haptista</taxon>
        <taxon>Haptophyta</taxon>
        <taxon>Prymnesiophyceae</taxon>
        <taxon>Prymnesiales</taxon>
        <taxon>Chrysochromulinaceae</taxon>
        <taxon>Chrysochromulina</taxon>
    </lineage>
</organism>
<comment type="caution">
    <text evidence="3">The sequence shown here is derived from an EMBL/GenBank/DDBJ whole genome shotgun (WGS) entry which is preliminary data.</text>
</comment>
<dbReference type="Proteomes" id="UP000037460">
    <property type="component" value="Unassembled WGS sequence"/>
</dbReference>
<proteinExistence type="predicted"/>
<feature type="coiled-coil region" evidence="1">
    <location>
        <begin position="269"/>
        <end position="296"/>
    </location>
</feature>